<dbReference type="RefSeq" id="WP_200392203.1">
    <property type="nucleotide sequence ID" value="NZ_JAENIO010000031.1"/>
</dbReference>
<evidence type="ECO:0000313" key="2">
    <source>
        <dbReference type="EMBL" id="MBK1834770.1"/>
    </source>
</evidence>
<keyword evidence="3" id="KW-1185">Reference proteome</keyword>
<proteinExistence type="predicted"/>
<evidence type="ECO:0000313" key="3">
    <source>
        <dbReference type="Proteomes" id="UP000604083"/>
    </source>
</evidence>
<organism evidence="2 3">
    <name type="scientific">Roseibacillus ishigakijimensis</name>
    <dbReference type="NCBI Taxonomy" id="454146"/>
    <lineage>
        <taxon>Bacteria</taxon>
        <taxon>Pseudomonadati</taxon>
        <taxon>Verrucomicrobiota</taxon>
        <taxon>Verrucomicrobiia</taxon>
        <taxon>Verrucomicrobiales</taxon>
        <taxon>Verrucomicrobiaceae</taxon>
        <taxon>Roseibacillus</taxon>
    </lineage>
</organism>
<comment type="caution">
    <text evidence="2">The sequence shown here is derived from an EMBL/GenBank/DDBJ whole genome shotgun (WGS) entry which is preliminary data.</text>
</comment>
<dbReference type="EMBL" id="JAENIO010000031">
    <property type="protein sequence ID" value="MBK1834770.1"/>
    <property type="molecule type" value="Genomic_DNA"/>
</dbReference>
<reference evidence="2" key="1">
    <citation type="submission" date="2021-01" db="EMBL/GenBank/DDBJ databases">
        <title>Modified the classification status of verrucomicrobia.</title>
        <authorList>
            <person name="Feng X."/>
        </authorList>
    </citation>
    <scope>NUCLEOTIDE SEQUENCE</scope>
    <source>
        <strain evidence="2">KCTC 12986</strain>
    </source>
</reference>
<dbReference type="Proteomes" id="UP000604083">
    <property type="component" value="Unassembled WGS sequence"/>
</dbReference>
<sequence>MRFLIATFLFSLLTLSAFAQDESSALSCRFLTVGKAKVPDFSHPGADGSLLSIEVFSNRMSKAYECQPVDGRLRFTSSDGESLFAEAAVPANTDKAIIVVLPMPGANGPQWKMKVIADNDETFPVAGAYVLNLHNGPIRFALGEHQAGLAPGDARGFSQPEKRDDFNMAPLIFQFQNTQKEWRTGKETMLKFTPGLRYLVFAYVDARIKRPQVQIIKVLS</sequence>
<feature type="chain" id="PRO_5036905452" evidence="1">
    <location>
        <begin position="20"/>
        <end position="220"/>
    </location>
</feature>
<feature type="signal peptide" evidence="1">
    <location>
        <begin position="1"/>
        <end position="19"/>
    </location>
</feature>
<dbReference type="AlphaFoldDB" id="A0A934VN88"/>
<name>A0A934VN88_9BACT</name>
<protein>
    <submittedName>
        <fullName evidence="2">Uncharacterized protein</fullName>
    </submittedName>
</protein>
<keyword evidence="1" id="KW-0732">Signal</keyword>
<accession>A0A934VN88</accession>
<gene>
    <name evidence="2" type="ORF">JIN78_11920</name>
</gene>
<evidence type="ECO:0000256" key="1">
    <source>
        <dbReference type="SAM" id="SignalP"/>
    </source>
</evidence>